<comment type="caution">
    <text evidence="1">The sequence shown here is derived from an EMBL/GenBank/DDBJ whole genome shotgun (WGS) entry which is preliminary data.</text>
</comment>
<dbReference type="AlphaFoldDB" id="X1G630"/>
<accession>X1G630</accession>
<proteinExistence type="predicted"/>
<name>X1G630_9ZZZZ</name>
<feature type="non-terminal residue" evidence="1">
    <location>
        <position position="110"/>
    </location>
</feature>
<evidence type="ECO:0000313" key="1">
    <source>
        <dbReference type="EMBL" id="GAH40310.1"/>
    </source>
</evidence>
<protein>
    <submittedName>
        <fullName evidence="1">Uncharacterized protein</fullName>
    </submittedName>
</protein>
<organism evidence="1">
    <name type="scientific">marine sediment metagenome</name>
    <dbReference type="NCBI Taxonomy" id="412755"/>
    <lineage>
        <taxon>unclassified sequences</taxon>
        <taxon>metagenomes</taxon>
        <taxon>ecological metagenomes</taxon>
    </lineage>
</organism>
<sequence length="110" mass="12802">MSDANLIKDKIREEFEKVIIGLVKSHKKVLSYLLDLLDKDKYPSLSDLEFYDIVGFTYKLNLTKASSILSKKFGSEGVLRNAYRLNLNISFYPLYNDLKKKIKKLYGDEK</sequence>
<reference evidence="1" key="1">
    <citation type="journal article" date="2014" name="Front. Microbiol.">
        <title>High frequency of phylogenetically diverse reductive dehalogenase-homologous genes in deep subseafloor sedimentary metagenomes.</title>
        <authorList>
            <person name="Kawai M."/>
            <person name="Futagami T."/>
            <person name="Toyoda A."/>
            <person name="Takaki Y."/>
            <person name="Nishi S."/>
            <person name="Hori S."/>
            <person name="Arai W."/>
            <person name="Tsubouchi T."/>
            <person name="Morono Y."/>
            <person name="Uchiyama I."/>
            <person name="Ito T."/>
            <person name="Fujiyama A."/>
            <person name="Inagaki F."/>
            <person name="Takami H."/>
        </authorList>
    </citation>
    <scope>NUCLEOTIDE SEQUENCE</scope>
    <source>
        <strain evidence="1">Expedition CK06-06</strain>
    </source>
</reference>
<gene>
    <name evidence="1" type="ORF">S03H2_22841</name>
</gene>
<dbReference type="EMBL" id="BARU01012367">
    <property type="protein sequence ID" value="GAH40310.1"/>
    <property type="molecule type" value="Genomic_DNA"/>
</dbReference>